<reference evidence="2 3" key="1">
    <citation type="journal article" date="2020" name="ISME J.">
        <title>Uncovering the hidden diversity of litter-decomposition mechanisms in mushroom-forming fungi.</title>
        <authorList>
            <person name="Floudas D."/>
            <person name="Bentzer J."/>
            <person name="Ahren D."/>
            <person name="Johansson T."/>
            <person name="Persson P."/>
            <person name="Tunlid A."/>
        </authorList>
    </citation>
    <scope>NUCLEOTIDE SEQUENCE [LARGE SCALE GENOMIC DNA]</scope>
    <source>
        <strain evidence="2 3">CBS 291.85</strain>
    </source>
</reference>
<organism evidence="2 3">
    <name type="scientific">Tetrapyrgos nigripes</name>
    <dbReference type="NCBI Taxonomy" id="182062"/>
    <lineage>
        <taxon>Eukaryota</taxon>
        <taxon>Fungi</taxon>
        <taxon>Dikarya</taxon>
        <taxon>Basidiomycota</taxon>
        <taxon>Agaricomycotina</taxon>
        <taxon>Agaricomycetes</taxon>
        <taxon>Agaricomycetidae</taxon>
        <taxon>Agaricales</taxon>
        <taxon>Marasmiineae</taxon>
        <taxon>Marasmiaceae</taxon>
        <taxon>Tetrapyrgos</taxon>
    </lineage>
</organism>
<keyword evidence="3" id="KW-1185">Reference proteome</keyword>
<dbReference type="InterPro" id="IPR032675">
    <property type="entry name" value="LRR_dom_sf"/>
</dbReference>
<sequence>MEPKQLLQMIDLSDRTERDAIRALIDEAAKSMHDLKAYRNSIASISYLPDELLSNIFYCCILETPWHLSNWSRILFGLSTSGTTRIFSQVFIRNLHRVKSLQLEGSLLGMKHFFEDDADLKALPLLRELRIRAHGNEARDWRLPDYIVEGGCPLLHSLSLNCATFSSVALQRIPNLTNLELHYISSLNQPLTITELLGLLQNSPQLERVVVNGSVDDITPNLYVGDPVPLPHLRRLALVSSASVLTAVISSIAIPPTTSLDLVIRQRDDPPTIPSLKSLVRAIRMHLHHSNSLILRSLFNVSRNLLDIIEFNKGYDKHHFYLFVESMDYSQPFVRSIITKILDVLPLRDIQRVNVPSCMNDELTKNTWRTVFERLPMRPLVIQTGISDTMMAMLEGLLDTMLAYSNVGTNTSLNKRRRREARKEVRRKETARSQSTVDPDDVAQAVGDCFRLVSDNISIATRSSGASPPSAASSSSGPGILRLELKPEHHSHQTFEEANRPEIPKEYFEQLLAFLLKYRDSDFVGKRSGARVPMLVVERYWQMRLYYEDQLHQVVDKVVANGSILRDA</sequence>
<evidence type="ECO:0000313" key="3">
    <source>
        <dbReference type="Proteomes" id="UP000559256"/>
    </source>
</evidence>
<dbReference type="EMBL" id="JAACJM010000162">
    <property type="protein sequence ID" value="KAF5341545.1"/>
    <property type="molecule type" value="Genomic_DNA"/>
</dbReference>
<comment type="caution">
    <text evidence="2">The sequence shown here is derived from an EMBL/GenBank/DDBJ whole genome shotgun (WGS) entry which is preliminary data.</text>
</comment>
<evidence type="ECO:0000256" key="1">
    <source>
        <dbReference type="SAM" id="MobiDB-lite"/>
    </source>
</evidence>
<feature type="compositionally biased region" description="Basic and acidic residues" evidence="1">
    <location>
        <begin position="421"/>
        <end position="431"/>
    </location>
</feature>
<name>A0A8H5FLF4_9AGAR</name>
<dbReference type="AlphaFoldDB" id="A0A8H5FLF4"/>
<evidence type="ECO:0000313" key="2">
    <source>
        <dbReference type="EMBL" id="KAF5341545.1"/>
    </source>
</evidence>
<dbReference type="OrthoDB" id="3235815at2759"/>
<evidence type="ECO:0008006" key="4">
    <source>
        <dbReference type="Google" id="ProtNLM"/>
    </source>
</evidence>
<protein>
    <recommendedName>
        <fullName evidence="4">F-box domain-containing protein</fullName>
    </recommendedName>
</protein>
<feature type="region of interest" description="Disordered" evidence="1">
    <location>
        <begin position="461"/>
        <end position="480"/>
    </location>
</feature>
<dbReference type="Gene3D" id="3.80.10.10">
    <property type="entry name" value="Ribonuclease Inhibitor"/>
    <property type="match status" value="1"/>
</dbReference>
<feature type="compositionally biased region" description="Low complexity" evidence="1">
    <location>
        <begin position="463"/>
        <end position="479"/>
    </location>
</feature>
<dbReference type="SUPFAM" id="SSF52047">
    <property type="entry name" value="RNI-like"/>
    <property type="match status" value="1"/>
</dbReference>
<gene>
    <name evidence="2" type="ORF">D9758_012579</name>
</gene>
<accession>A0A8H5FLF4</accession>
<dbReference type="Proteomes" id="UP000559256">
    <property type="component" value="Unassembled WGS sequence"/>
</dbReference>
<proteinExistence type="predicted"/>
<feature type="region of interest" description="Disordered" evidence="1">
    <location>
        <begin position="412"/>
        <end position="439"/>
    </location>
</feature>